<feature type="domain" description="Glycosyl hydrolase family 13 catalytic" evidence="18">
    <location>
        <begin position="34"/>
        <end position="398"/>
    </location>
</feature>
<dbReference type="GeneID" id="89928037"/>
<proteinExistence type="inferred from homology"/>
<dbReference type="Gene3D" id="3.20.20.80">
    <property type="entry name" value="Glycosidases"/>
    <property type="match status" value="1"/>
</dbReference>
<evidence type="ECO:0000256" key="10">
    <source>
        <dbReference type="ARBA" id="ARBA00023180"/>
    </source>
</evidence>
<protein>
    <recommendedName>
        <fullName evidence="4">alpha-amylase</fullName>
        <ecNumber evidence="4">3.2.1.1</ecNumber>
    </recommendedName>
</protein>
<evidence type="ECO:0000256" key="6">
    <source>
        <dbReference type="ARBA" id="ARBA00022729"/>
    </source>
</evidence>
<evidence type="ECO:0000256" key="16">
    <source>
        <dbReference type="PIRSR" id="PIRSR001024-5"/>
    </source>
</evidence>
<evidence type="ECO:0000256" key="8">
    <source>
        <dbReference type="ARBA" id="ARBA00022837"/>
    </source>
</evidence>
<evidence type="ECO:0000313" key="20">
    <source>
        <dbReference type="Proteomes" id="UP001337655"/>
    </source>
</evidence>
<comment type="catalytic activity">
    <reaction evidence="1">
        <text>Endohydrolysis of (1-&gt;4)-alpha-D-glucosidic linkages in polysaccharides containing three or more (1-&gt;4)-alpha-linked D-glucose units.</text>
        <dbReference type="EC" id="3.2.1.1"/>
    </reaction>
</comment>
<dbReference type="InterPro" id="IPR017853">
    <property type="entry name" value="GH"/>
</dbReference>
<evidence type="ECO:0000313" key="19">
    <source>
        <dbReference type="EMBL" id="KAK5168129.1"/>
    </source>
</evidence>
<dbReference type="Proteomes" id="UP001337655">
    <property type="component" value="Unassembled WGS sequence"/>
</dbReference>
<feature type="chain" id="PRO_5044024161" description="alpha-amylase" evidence="17">
    <location>
        <begin position="22"/>
        <end position="503"/>
    </location>
</feature>
<feature type="disulfide bond" evidence="15">
    <location>
        <begin position="263"/>
        <end position="306"/>
    </location>
</feature>
<dbReference type="SUPFAM" id="SSF51445">
    <property type="entry name" value="(Trans)glycosidases"/>
    <property type="match status" value="1"/>
</dbReference>
<evidence type="ECO:0000256" key="3">
    <source>
        <dbReference type="ARBA" id="ARBA00008061"/>
    </source>
</evidence>
<feature type="binding site" evidence="16">
    <location>
        <position position="143"/>
    </location>
    <ligand>
        <name>substrate</name>
    </ligand>
</feature>
<feature type="disulfide bond" evidence="15">
    <location>
        <begin position="466"/>
        <end position="501"/>
    </location>
</feature>
<feature type="active site" description="Proton donor" evidence="13">
    <location>
        <position position="253"/>
    </location>
</feature>
<dbReference type="Pfam" id="PF00128">
    <property type="entry name" value="Alpha-amylase"/>
    <property type="match status" value="1"/>
</dbReference>
<dbReference type="EC" id="3.2.1.1" evidence="4"/>
<keyword evidence="9 15" id="KW-1015">Disulfide bond</keyword>
<evidence type="ECO:0000256" key="5">
    <source>
        <dbReference type="ARBA" id="ARBA00022723"/>
    </source>
</evidence>
<dbReference type="GO" id="GO:0005509">
    <property type="term" value="F:calcium ion binding"/>
    <property type="evidence" value="ECO:0007669"/>
    <property type="project" value="InterPro"/>
</dbReference>
<feature type="binding site" evidence="16">
    <location>
        <position position="104"/>
    </location>
    <ligand>
        <name>substrate</name>
    </ligand>
</feature>
<feature type="binding site" evidence="16">
    <location>
        <position position="320"/>
    </location>
    <ligand>
        <name>substrate</name>
    </ligand>
</feature>
<keyword evidence="10" id="KW-0325">Glycoprotein</keyword>
<comment type="cofactor">
    <cofactor evidence="2">
        <name>Ca(2+)</name>
        <dbReference type="ChEBI" id="CHEBI:29108"/>
    </cofactor>
</comment>
<dbReference type="InterPro" id="IPR006047">
    <property type="entry name" value="GH13_cat_dom"/>
</dbReference>
<dbReference type="Gene3D" id="2.60.40.1180">
    <property type="entry name" value="Golgi alpha-mannosidase II"/>
    <property type="match status" value="1"/>
</dbReference>
<evidence type="ECO:0000256" key="13">
    <source>
        <dbReference type="PIRSR" id="PIRSR001024-1"/>
    </source>
</evidence>
<evidence type="ECO:0000256" key="1">
    <source>
        <dbReference type="ARBA" id="ARBA00000548"/>
    </source>
</evidence>
<feature type="binding site" evidence="16">
    <location>
        <position position="257"/>
    </location>
    <ligand>
        <name>substrate</name>
    </ligand>
</feature>
<keyword evidence="20" id="KW-1185">Reference proteome</keyword>
<dbReference type="Pfam" id="PF09260">
    <property type="entry name" value="A_amylase_dom_C"/>
    <property type="match status" value="1"/>
</dbReference>
<keyword evidence="8" id="KW-0106">Calcium</keyword>
<dbReference type="SMART" id="SM00642">
    <property type="entry name" value="Aamy"/>
    <property type="match status" value="1"/>
</dbReference>
<evidence type="ECO:0000256" key="7">
    <source>
        <dbReference type="ARBA" id="ARBA00022801"/>
    </source>
</evidence>
<feature type="binding site" evidence="16">
    <location>
        <position position="373"/>
    </location>
    <ligand>
        <name>substrate</name>
    </ligand>
</feature>
<dbReference type="InterPro" id="IPR013780">
    <property type="entry name" value="Glyco_hydro_b"/>
</dbReference>
<dbReference type="PIRSF" id="PIRSF001024">
    <property type="entry name" value="Alph-amyl_fung"/>
    <property type="match status" value="1"/>
</dbReference>
<dbReference type="InterPro" id="IPR015340">
    <property type="entry name" value="A_amylase_C_dom"/>
</dbReference>
<evidence type="ECO:0000256" key="4">
    <source>
        <dbReference type="ARBA" id="ARBA00012595"/>
    </source>
</evidence>
<evidence type="ECO:0000256" key="2">
    <source>
        <dbReference type="ARBA" id="ARBA00001913"/>
    </source>
</evidence>
<dbReference type="RefSeq" id="XP_064657739.1">
    <property type="nucleotide sequence ID" value="XM_064803938.1"/>
</dbReference>
<sequence>MYKSLQNTFLGLALLTSSALAATSDQWRGRSIYQVMTDRFAVDDGSTTEECDTSMGTYCGGTFNGIRQRLDYIQDMGFDAIWISPVTKQVDGDEPGQAGYHGYWQQDLYAIEPHFGTADDLKALSAELHDRGMYLMVDVVVNHFAWKGDVDSIEYSKLSPFNDESNYHNYCEINFDDFSDWDQIEQCWLPSGQVPLPDLRTEDADVAAGYNTWISELVSNYSIDGLRLDTVMEVDRSFWADFVQAADVYMVGEVAFGDPGTVCSYQDHLPGMLDYGTFFDLTTAFKSPSNSMSDLADSISSVQDKCADSTLLGTFSENHDQPRFPYLNPDLAAAKNLIAHTLLSDGIPILYEGQEQHFSASGSDNGGNDPYNREAVWTSGYDTDAELYQLVTKLNAARSAAIADNVARPYLHYQSETLYADDSTLATRKGKMVTVLTNCGSEGDSYTVEFDAKYQPNKKLTEVLTCETAQADGEGKIEVEVTKGEPKVYYPTERLGGSGVCGN</sequence>
<dbReference type="SUPFAM" id="SSF51011">
    <property type="entry name" value="Glycosyl hydrolase domain"/>
    <property type="match status" value="1"/>
</dbReference>
<name>A0AAV9P699_9PEZI</name>
<keyword evidence="6 17" id="KW-0732">Signal</keyword>
<evidence type="ECO:0000256" key="9">
    <source>
        <dbReference type="ARBA" id="ARBA00023157"/>
    </source>
</evidence>
<dbReference type="FunFam" id="3.20.20.80:FF:000120">
    <property type="entry name" value="Alpha-amylase A"/>
    <property type="match status" value="1"/>
</dbReference>
<keyword evidence="5" id="KW-0479">Metal-binding</keyword>
<evidence type="ECO:0000256" key="15">
    <source>
        <dbReference type="PIRSR" id="PIRSR001024-4"/>
    </source>
</evidence>
<dbReference type="EMBL" id="JAVRRT010000010">
    <property type="protein sequence ID" value="KAK5168129.1"/>
    <property type="molecule type" value="Genomic_DNA"/>
</dbReference>
<feature type="binding site" evidence="16">
    <location>
        <position position="227"/>
    </location>
    <ligand>
        <name>substrate</name>
    </ligand>
</feature>
<feature type="disulfide bond" evidence="15">
    <location>
        <begin position="171"/>
        <end position="187"/>
    </location>
</feature>
<evidence type="ECO:0000256" key="12">
    <source>
        <dbReference type="ARBA" id="ARBA00023295"/>
    </source>
</evidence>
<gene>
    <name evidence="19" type="ORF">LTR77_006697</name>
</gene>
<feature type="site" description="Transition state stabilizer" evidence="14">
    <location>
        <position position="320"/>
    </location>
</feature>
<evidence type="ECO:0000256" key="11">
    <source>
        <dbReference type="ARBA" id="ARBA00023277"/>
    </source>
</evidence>
<reference evidence="19 20" key="1">
    <citation type="submission" date="2023-08" db="EMBL/GenBank/DDBJ databases">
        <title>Black Yeasts Isolated from many extreme environments.</title>
        <authorList>
            <person name="Coleine C."/>
            <person name="Stajich J.E."/>
            <person name="Selbmann L."/>
        </authorList>
    </citation>
    <scope>NUCLEOTIDE SEQUENCE [LARGE SCALE GENOMIC DNA]</scope>
    <source>
        <strain evidence="19 20">CCFEE 5935</strain>
    </source>
</reference>
<comment type="caution">
    <text evidence="19">The sequence shown here is derived from an EMBL/GenBank/DDBJ whole genome shotgun (WGS) entry which is preliminary data.</text>
</comment>
<dbReference type="GO" id="GO:0004556">
    <property type="term" value="F:alpha-amylase activity"/>
    <property type="evidence" value="ECO:0007669"/>
    <property type="project" value="UniProtKB-EC"/>
</dbReference>
<accession>A0AAV9P699</accession>
<dbReference type="GO" id="GO:0016052">
    <property type="term" value="P:carbohydrate catabolic process"/>
    <property type="evidence" value="ECO:0007669"/>
    <property type="project" value="InterPro"/>
</dbReference>
<dbReference type="PANTHER" id="PTHR10357">
    <property type="entry name" value="ALPHA-AMYLASE FAMILY MEMBER"/>
    <property type="match status" value="1"/>
</dbReference>
<dbReference type="CDD" id="cd11319">
    <property type="entry name" value="AmyAc_euk_AmyA"/>
    <property type="match status" value="1"/>
</dbReference>
<dbReference type="PANTHER" id="PTHR10357:SF215">
    <property type="entry name" value="ALPHA-AMYLASE 1"/>
    <property type="match status" value="1"/>
</dbReference>
<evidence type="ECO:0000256" key="17">
    <source>
        <dbReference type="SAM" id="SignalP"/>
    </source>
</evidence>
<keyword evidence="12" id="KW-0326">Glycosidase</keyword>
<dbReference type="AlphaFoldDB" id="A0AAV9P699"/>
<feature type="active site" description="Nucleophile" evidence="13">
    <location>
        <position position="229"/>
    </location>
</feature>
<keyword evidence="11" id="KW-0119">Carbohydrate metabolism</keyword>
<feature type="signal peptide" evidence="17">
    <location>
        <begin position="1"/>
        <end position="21"/>
    </location>
</feature>
<organism evidence="19 20">
    <name type="scientific">Saxophila tyrrhenica</name>
    <dbReference type="NCBI Taxonomy" id="1690608"/>
    <lineage>
        <taxon>Eukaryota</taxon>
        <taxon>Fungi</taxon>
        <taxon>Dikarya</taxon>
        <taxon>Ascomycota</taxon>
        <taxon>Pezizomycotina</taxon>
        <taxon>Dothideomycetes</taxon>
        <taxon>Dothideomycetidae</taxon>
        <taxon>Mycosphaerellales</taxon>
        <taxon>Extremaceae</taxon>
        <taxon>Saxophila</taxon>
    </lineage>
</organism>
<dbReference type="InterPro" id="IPR013777">
    <property type="entry name" value="A-amylase-like"/>
</dbReference>
<keyword evidence="7" id="KW-0378">Hydrolase</keyword>
<evidence type="ECO:0000259" key="18">
    <source>
        <dbReference type="SMART" id="SM00642"/>
    </source>
</evidence>
<comment type="similarity">
    <text evidence="3">Belongs to the glycosyl hydrolase 13 family.</text>
</comment>
<feature type="disulfide bond" evidence="15">
    <location>
        <begin position="51"/>
        <end position="59"/>
    </location>
</feature>
<evidence type="ECO:0000256" key="14">
    <source>
        <dbReference type="PIRSR" id="PIRSR001024-2"/>
    </source>
</evidence>